<evidence type="ECO:0000313" key="3">
    <source>
        <dbReference type="EMBL" id="KAJ9598621.1"/>
    </source>
</evidence>
<organism evidence="3 4">
    <name type="scientific">Diploptera punctata</name>
    <name type="common">Pacific beetle cockroach</name>
    <dbReference type="NCBI Taxonomy" id="6984"/>
    <lineage>
        <taxon>Eukaryota</taxon>
        <taxon>Metazoa</taxon>
        <taxon>Ecdysozoa</taxon>
        <taxon>Arthropoda</taxon>
        <taxon>Hexapoda</taxon>
        <taxon>Insecta</taxon>
        <taxon>Pterygota</taxon>
        <taxon>Neoptera</taxon>
        <taxon>Polyneoptera</taxon>
        <taxon>Dictyoptera</taxon>
        <taxon>Blattodea</taxon>
        <taxon>Blaberoidea</taxon>
        <taxon>Blaberidae</taxon>
        <taxon>Diplopterinae</taxon>
        <taxon>Diploptera</taxon>
    </lineage>
</organism>
<name>A0AAD8AHC5_DIPPU</name>
<comment type="caution">
    <text evidence="3">The sequence shown here is derived from an EMBL/GenBank/DDBJ whole genome shotgun (WGS) entry which is preliminary data.</text>
</comment>
<evidence type="ECO:0000259" key="2">
    <source>
        <dbReference type="SMART" id="SM00596"/>
    </source>
</evidence>
<reference evidence="3" key="1">
    <citation type="journal article" date="2023" name="IScience">
        <title>Live-bearing cockroach genome reveals convergent evolutionary mechanisms linked to viviparity in insects and beyond.</title>
        <authorList>
            <person name="Fouks B."/>
            <person name="Harrison M.C."/>
            <person name="Mikhailova A.A."/>
            <person name="Marchal E."/>
            <person name="English S."/>
            <person name="Carruthers M."/>
            <person name="Jennings E.C."/>
            <person name="Chiamaka E.L."/>
            <person name="Frigard R.A."/>
            <person name="Pippel M."/>
            <person name="Attardo G.M."/>
            <person name="Benoit J.B."/>
            <person name="Bornberg-Bauer E."/>
            <person name="Tobe S.S."/>
        </authorList>
    </citation>
    <scope>NUCLEOTIDE SEQUENCE</scope>
    <source>
        <strain evidence="3">Stay&amp;Tobe</strain>
    </source>
</reference>
<dbReference type="EMBL" id="JASPKZ010001202">
    <property type="protein sequence ID" value="KAJ9598621.1"/>
    <property type="molecule type" value="Genomic_DNA"/>
</dbReference>
<keyword evidence="4" id="KW-1185">Reference proteome</keyword>
<feature type="domain" description="Pre-C2HC" evidence="2">
    <location>
        <begin position="125"/>
        <end position="192"/>
    </location>
</feature>
<evidence type="ECO:0000313" key="4">
    <source>
        <dbReference type="Proteomes" id="UP001233999"/>
    </source>
</evidence>
<dbReference type="SMART" id="SM00596">
    <property type="entry name" value="PRE_C2HC"/>
    <property type="match status" value="1"/>
</dbReference>
<sequence>MSVKKPCKIDSQTPVTPPSVIGGEIEVPESQEQRLGVTKPPVLLIRQEYLAQLQAMHKALNPADGAAVNCQVTQLGTRVMLTSMTAHSEYKKLLEQNGIPFQGGPKKKFKTRRIVIKGIDPSVDPLEIQNDLSDLGYQVLKVVNMTSARTKGPLPMFMAVLMDDSTAGEAEKVKRLCFYKVKIEGYRRITLKTVP</sequence>
<dbReference type="Pfam" id="PF07530">
    <property type="entry name" value="PRE_C2HC"/>
    <property type="match status" value="1"/>
</dbReference>
<gene>
    <name evidence="3" type="ORF">L9F63_010691</name>
</gene>
<feature type="region of interest" description="Disordered" evidence="1">
    <location>
        <begin position="1"/>
        <end position="22"/>
    </location>
</feature>
<proteinExistence type="predicted"/>
<reference evidence="3" key="2">
    <citation type="submission" date="2023-05" db="EMBL/GenBank/DDBJ databases">
        <authorList>
            <person name="Fouks B."/>
        </authorList>
    </citation>
    <scope>NUCLEOTIDE SEQUENCE</scope>
    <source>
        <strain evidence="3">Stay&amp;Tobe</strain>
        <tissue evidence="3">Testes</tissue>
    </source>
</reference>
<evidence type="ECO:0000256" key="1">
    <source>
        <dbReference type="SAM" id="MobiDB-lite"/>
    </source>
</evidence>
<dbReference type="InterPro" id="IPR006579">
    <property type="entry name" value="Pre_C2HC_dom"/>
</dbReference>
<accession>A0AAD8AHC5</accession>
<dbReference type="Proteomes" id="UP001233999">
    <property type="component" value="Unassembled WGS sequence"/>
</dbReference>
<protein>
    <recommendedName>
        <fullName evidence="2">Pre-C2HC domain-containing protein</fullName>
    </recommendedName>
</protein>
<dbReference type="AlphaFoldDB" id="A0AAD8AHC5"/>